<keyword evidence="5" id="KW-0597">Phosphoprotein</keyword>
<dbReference type="AlphaFoldDB" id="A0AAD3NSK5"/>
<keyword evidence="13 20" id="KW-0067">ATP-binding</keyword>
<dbReference type="InterPro" id="IPR051809">
    <property type="entry name" value="Plant_receptor-like_S/T_kinase"/>
</dbReference>
<evidence type="ECO:0000256" key="7">
    <source>
        <dbReference type="ARBA" id="ARBA00022679"/>
    </source>
</evidence>
<keyword evidence="17" id="KW-0325">Glycoprotein</keyword>
<keyword evidence="11 20" id="KW-0547">Nucleotide-binding</keyword>
<sequence length="1061" mass="115671">MGLDGIISPVLGNLSSLRVLDLSSNYLTGIIPPQLGQLPNLWILLLHQNHLQGTIPPALSACRSLYFLALSYNQLHGSIPPELSFIRSLKYLYLGGNNLTGTIPPSLKNLSALVVLDLANNELDGHISPELGMLSHLQTIYLFGNSLSGAIPSTFHSVRAINLSQMGLDGTNSPVLGSLSSLRSLDLSFNNLTGTIPPHLGQLPNLQILDLAGNQLQGIIPPALSACRSLYLLSLTFNQLHGSIPPELTLLTSLKYLYMGGNSLTGTIPPSFKNLSALVRLDLALNNLSGNIPPELGILTDLEYLSLWGNQLSGNIPNSLGNCSSLKELYLNTNQLGGTVPMELGRLKLLTKIYLHTNQLVSDSSNTLALAFLNAPTNCSHLQEIDVKINYFTGILAPTIGQLSSNLNYFALSANMISGSIPQQIVNLTNLTYLGLENNLLSGNIPSGINRFRELEELHLGGNKLEGSIPSEISHMQHLGLLNLSHNQLSGKIPDSLCSSQQLRRLLLQHNKLSGEIPVSLEGCQKLELLDLSYNKLGGKIPGEVIASLKNLQFYLNISWNSLEGPLPQEMSKIVMALAIDISGKKLTGVIPISLGDCTALEHLNLSHNTFEGPIPHSLSKLKNLQEMDLSFNNLSGQIPEGGLFQNRTVVTFFMGNPGLCGPKHYSLPPCPNLTQGKHSLLKKVVLSVVGTIGFVLCCFIIVILWRHKLSRQLVRSSSFIFQGNYPKFSYQDLFIATSGFDESNLLGVGNFGSVYKGMLRDGKIIAMKNLNLQNEEALKSFKRECKMLGRFRHRNLIRIMSAFFYPDLKGLVLEFACNGSLEKHLHPERDGEGFCKLGLSECLSIAVDVAHGMEYLHHDCPLQIVHCDLKPSNVLLDANMTALVTDFGISRLTSTNSTDSLSTTTFALKGSIGYIAPEYGLGGNVSIYGDVYSYGILILEMVTRRRPSDDMFVGDMSLHKWVRSAFPNRLAEIVDRELLSDVNENMEDNKCLLSFIHVGLLCSSESSRERPSMSDVAKALVSLKTCLMGAAAASNLTSTISELLEKCNPTETLASDSSTF</sequence>
<dbReference type="Pfam" id="PF00069">
    <property type="entry name" value="Pkinase"/>
    <property type="match status" value="1"/>
</dbReference>
<dbReference type="InterPro" id="IPR032675">
    <property type="entry name" value="LRR_dom_sf"/>
</dbReference>
<dbReference type="PRINTS" id="PR00019">
    <property type="entry name" value="LEURICHRPT"/>
</dbReference>
<keyword evidence="10" id="KW-0677">Repeat</keyword>
<dbReference type="Gene3D" id="1.10.510.10">
    <property type="entry name" value="Transferase(Phosphotransferase) domain 1"/>
    <property type="match status" value="1"/>
</dbReference>
<evidence type="ECO:0000256" key="10">
    <source>
        <dbReference type="ARBA" id="ARBA00022737"/>
    </source>
</evidence>
<keyword evidence="4" id="KW-0723">Serine/threonine-protein kinase</keyword>
<keyword evidence="6" id="KW-0433">Leucine-rich repeat</keyword>
<feature type="domain" description="Protein kinase" evidence="22">
    <location>
        <begin position="741"/>
        <end position="1001"/>
    </location>
</feature>
<protein>
    <recommendedName>
        <fullName evidence="2">non-specific serine/threonine protein kinase</fullName>
        <ecNumber evidence="2">2.7.11.1</ecNumber>
    </recommendedName>
</protein>
<dbReference type="GO" id="GO:0005886">
    <property type="term" value="C:plasma membrane"/>
    <property type="evidence" value="ECO:0007669"/>
    <property type="project" value="UniProtKB-SubCell"/>
</dbReference>
<dbReference type="SUPFAM" id="SSF52058">
    <property type="entry name" value="L domain-like"/>
    <property type="match status" value="1"/>
</dbReference>
<dbReference type="InterPro" id="IPR008271">
    <property type="entry name" value="Ser/Thr_kinase_AS"/>
</dbReference>
<evidence type="ECO:0000256" key="14">
    <source>
        <dbReference type="ARBA" id="ARBA00022989"/>
    </source>
</evidence>
<keyword evidence="3" id="KW-1003">Cell membrane</keyword>
<dbReference type="SMART" id="SM00365">
    <property type="entry name" value="LRR_SD22"/>
    <property type="match status" value="7"/>
</dbReference>
<comment type="catalytic activity">
    <reaction evidence="19">
        <text>L-seryl-[protein] + ATP = O-phospho-L-seryl-[protein] + ADP + H(+)</text>
        <dbReference type="Rhea" id="RHEA:17989"/>
        <dbReference type="Rhea" id="RHEA-COMP:9863"/>
        <dbReference type="Rhea" id="RHEA-COMP:11604"/>
        <dbReference type="ChEBI" id="CHEBI:15378"/>
        <dbReference type="ChEBI" id="CHEBI:29999"/>
        <dbReference type="ChEBI" id="CHEBI:30616"/>
        <dbReference type="ChEBI" id="CHEBI:83421"/>
        <dbReference type="ChEBI" id="CHEBI:456216"/>
        <dbReference type="EC" id="2.7.11.1"/>
    </reaction>
</comment>
<evidence type="ECO:0000256" key="18">
    <source>
        <dbReference type="ARBA" id="ARBA00047899"/>
    </source>
</evidence>
<evidence type="ECO:0000256" key="5">
    <source>
        <dbReference type="ARBA" id="ARBA00022553"/>
    </source>
</evidence>
<dbReference type="EC" id="2.7.11.1" evidence="2"/>
<keyword evidence="16" id="KW-0675">Receptor</keyword>
<reference evidence="23" key="1">
    <citation type="submission" date="2022-12" db="EMBL/GenBank/DDBJ databases">
        <title>Chromosome-Level Genome Assembly of Japanese Cedar (Cryptomeriajaponica D. Don).</title>
        <authorList>
            <person name="Fujino T."/>
            <person name="Yamaguchi K."/>
            <person name="Yokoyama T."/>
            <person name="Hamanaka T."/>
            <person name="Harazono Y."/>
            <person name="Kamada H."/>
            <person name="Kobayashi W."/>
            <person name="Ujino-Ihara T."/>
            <person name="Uchiyama K."/>
            <person name="Matsumoto A."/>
            <person name="Izuno A."/>
            <person name="Tsumura Y."/>
            <person name="Toyoda A."/>
            <person name="Shigenobu S."/>
            <person name="Moriguchi Y."/>
            <person name="Ueno S."/>
            <person name="Kasahara M."/>
        </authorList>
    </citation>
    <scope>NUCLEOTIDE SEQUENCE</scope>
</reference>
<dbReference type="Pfam" id="PF13855">
    <property type="entry name" value="LRR_8"/>
    <property type="match status" value="6"/>
</dbReference>
<dbReference type="InterPro" id="IPR011009">
    <property type="entry name" value="Kinase-like_dom_sf"/>
</dbReference>
<dbReference type="PANTHER" id="PTHR27008">
    <property type="entry name" value="OS04G0122200 PROTEIN"/>
    <property type="match status" value="1"/>
</dbReference>
<feature type="binding site" evidence="20">
    <location>
        <position position="769"/>
    </location>
    <ligand>
        <name>ATP</name>
        <dbReference type="ChEBI" id="CHEBI:30616"/>
    </ligand>
</feature>
<dbReference type="GO" id="GO:0005524">
    <property type="term" value="F:ATP binding"/>
    <property type="evidence" value="ECO:0007669"/>
    <property type="project" value="UniProtKB-UniRule"/>
</dbReference>
<evidence type="ECO:0000256" key="21">
    <source>
        <dbReference type="SAM" id="Phobius"/>
    </source>
</evidence>
<evidence type="ECO:0000256" key="6">
    <source>
        <dbReference type="ARBA" id="ARBA00022614"/>
    </source>
</evidence>
<dbReference type="SUPFAM" id="SSF56112">
    <property type="entry name" value="Protein kinase-like (PK-like)"/>
    <property type="match status" value="1"/>
</dbReference>
<dbReference type="GO" id="GO:0004674">
    <property type="term" value="F:protein serine/threonine kinase activity"/>
    <property type="evidence" value="ECO:0007669"/>
    <property type="project" value="UniProtKB-KW"/>
</dbReference>
<evidence type="ECO:0000256" key="12">
    <source>
        <dbReference type="ARBA" id="ARBA00022777"/>
    </source>
</evidence>
<evidence type="ECO:0000256" key="1">
    <source>
        <dbReference type="ARBA" id="ARBA00004162"/>
    </source>
</evidence>
<dbReference type="PROSITE" id="PS00108">
    <property type="entry name" value="PROTEIN_KINASE_ST"/>
    <property type="match status" value="1"/>
</dbReference>
<dbReference type="Pfam" id="PF00560">
    <property type="entry name" value="LRR_1"/>
    <property type="match status" value="1"/>
</dbReference>
<keyword evidence="7" id="KW-0808">Transferase</keyword>
<dbReference type="SUPFAM" id="SSF52047">
    <property type="entry name" value="RNI-like"/>
    <property type="match status" value="2"/>
</dbReference>
<evidence type="ECO:0000256" key="9">
    <source>
        <dbReference type="ARBA" id="ARBA00022729"/>
    </source>
</evidence>
<evidence type="ECO:0000256" key="8">
    <source>
        <dbReference type="ARBA" id="ARBA00022692"/>
    </source>
</evidence>
<organism evidence="23 24">
    <name type="scientific">Cryptomeria japonica</name>
    <name type="common">Japanese cedar</name>
    <name type="synonym">Cupressus japonica</name>
    <dbReference type="NCBI Taxonomy" id="3369"/>
    <lineage>
        <taxon>Eukaryota</taxon>
        <taxon>Viridiplantae</taxon>
        <taxon>Streptophyta</taxon>
        <taxon>Embryophyta</taxon>
        <taxon>Tracheophyta</taxon>
        <taxon>Spermatophyta</taxon>
        <taxon>Pinopsida</taxon>
        <taxon>Pinidae</taxon>
        <taxon>Conifers II</taxon>
        <taxon>Cupressales</taxon>
        <taxon>Cupressaceae</taxon>
        <taxon>Cryptomeria</taxon>
    </lineage>
</organism>
<proteinExistence type="predicted"/>
<evidence type="ECO:0000256" key="17">
    <source>
        <dbReference type="ARBA" id="ARBA00023180"/>
    </source>
</evidence>
<evidence type="ECO:0000256" key="2">
    <source>
        <dbReference type="ARBA" id="ARBA00012513"/>
    </source>
</evidence>
<dbReference type="InterPro" id="IPR017441">
    <property type="entry name" value="Protein_kinase_ATP_BS"/>
</dbReference>
<dbReference type="PROSITE" id="PS00107">
    <property type="entry name" value="PROTEIN_KINASE_ATP"/>
    <property type="match status" value="1"/>
</dbReference>
<dbReference type="InterPro" id="IPR001611">
    <property type="entry name" value="Leu-rich_rpt"/>
</dbReference>
<dbReference type="PROSITE" id="PS50011">
    <property type="entry name" value="PROTEIN_KINASE_DOM"/>
    <property type="match status" value="1"/>
</dbReference>
<comment type="catalytic activity">
    <reaction evidence="18">
        <text>L-threonyl-[protein] + ATP = O-phospho-L-threonyl-[protein] + ADP + H(+)</text>
        <dbReference type="Rhea" id="RHEA:46608"/>
        <dbReference type="Rhea" id="RHEA-COMP:11060"/>
        <dbReference type="Rhea" id="RHEA-COMP:11605"/>
        <dbReference type="ChEBI" id="CHEBI:15378"/>
        <dbReference type="ChEBI" id="CHEBI:30013"/>
        <dbReference type="ChEBI" id="CHEBI:30616"/>
        <dbReference type="ChEBI" id="CHEBI:61977"/>
        <dbReference type="ChEBI" id="CHEBI:456216"/>
        <dbReference type="EC" id="2.7.11.1"/>
    </reaction>
</comment>
<evidence type="ECO:0000256" key="15">
    <source>
        <dbReference type="ARBA" id="ARBA00023136"/>
    </source>
</evidence>
<dbReference type="FunFam" id="3.80.10.10:FF:000041">
    <property type="entry name" value="LRR receptor-like serine/threonine-protein kinase ERECTA"/>
    <property type="match status" value="1"/>
</dbReference>
<dbReference type="InterPro" id="IPR000719">
    <property type="entry name" value="Prot_kinase_dom"/>
</dbReference>
<comment type="subcellular location">
    <subcellularLocation>
        <location evidence="1">Cell membrane</location>
        <topology evidence="1">Single-pass membrane protein</topology>
    </subcellularLocation>
</comment>
<dbReference type="InterPro" id="IPR003591">
    <property type="entry name" value="Leu-rich_rpt_typical-subtyp"/>
</dbReference>
<keyword evidence="24" id="KW-1185">Reference proteome</keyword>
<evidence type="ECO:0000256" key="19">
    <source>
        <dbReference type="ARBA" id="ARBA00048679"/>
    </source>
</evidence>
<accession>A0AAD3NSK5</accession>
<evidence type="ECO:0000256" key="11">
    <source>
        <dbReference type="ARBA" id="ARBA00022741"/>
    </source>
</evidence>
<dbReference type="PANTHER" id="PTHR27008:SF497">
    <property type="entry name" value="OS11G0695000 PROTEIN"/>
    <property type="match status" value="1"/>
</dbReference>
<keyword evidence="15 21" id="KW-0472">Membrane</keyword>
<evidence type="ECO:0000256" key="20">
    <source>
        <dbReference type="PROSITE-ProRule" id="PRU10141"/>
    </source>
</evidence>
<dbReference type="Gene3D" id="3.80.10.10">
    <property type="entry name" value="Ribonuclease Inhibitor"/>
    <property type="match status" value="5"/>
</dbReference>
<evidence type="ECO:0000256" key="3">
    <source>
        <dbReference type="ARBA" id="ARBA00022475"/>
    </source>
</evidence>
<feature type="transmembrane region" description="Helical" evidence="21">
    <location>
        <begin position="685"/>
        <end position="706"/>
    </location>
</feature>
<dbReference type="FunFam" id="1.10.510.10:FF:000358">
    <property type="entry name" value="Putative leucine-rich repeat receptor-like serine/threonine-protein kinase"/>
    <property type="match status" value="1"/>
</dbReference>
<comment type="caution">
    <text evidence="23">The sequence shown here is derived from an EMBL/GenBank/DDBJ whole genome shotgun (WGS) entry which is preliminary data.</text>
</comment>
<dbReference type="FunFam" id="3.80.10.10:FF:000095">
    <property type="entry name" value="LRR receptor-like serine/threonine-protein kinase GSO1"/>
    <property type="match status" value="1"/>
</dbReference>
<keyword evidence="12" id="KW-0418">Kinase</keyword>
<keyword evidence="14 21" id="KW-1133">Transmembrane helix</keyword>
<evidence type="ECO:0000313" key="24">
    <source>
        <dbReference type="Proteomes" id="UP001234787"/>
    </source>
</evidence>
<keyword evidence="8 21" id="KW-0812">Transmembrane</keyword>
<dbReference type="SMART" id="SM00369">
    <property type="entry name" value="LRR_TYP"/>
    <property type="match status" value="13"/>
</dbReference>
<evidence type="ECO:0000256" key="4">
    <source>
        <dbReference type="ARBA" id="ARBA00022527"/>
    </source>
</evidence>
<dbReference type="Proteomes" id="UP001234787">
    <property type="component" value="Unassembled WGS sequence"/>
</dbReference>
<evidence type="ECO:0000259" key="22">
    <source>
        <dbReference type="PROSITE" id="PS50011"/>
    </source>
</evidence>
<dbReference type="Gene3D" id="3.30.200.20">
    <property type="entry name" value="Phosphorylase Kinase, domain 1"/>
    <property type="match status" value="1"/>
</dbReference>
<evidence type="ECO:0000313" key="23">
    <source>
        <dbReference type="EMBL" id="GLJ58368.1"/>
    </source>
</evidence>
<gene>
    <name evidence="23" type="ORF">SUGI_1443090</name>
</gene>
<evidence type="ECO:0000256" key="16">
    <source>
        <dbReference type="ARBA" id="ARBA00023170"/>
    </source>
</evidence>
<name>A0AAD3NSK5_CRYJA</name>
<keyword evidence="9" id="KW-0732">Signal</keyword>
<evidence type="ECO:0000256" key="13">
    <source>
        <dbReference type="ARBA" id="ARBA00022840"/>
    </source>
</evidence>
<dbReference type="EMBL" id="BSEH01000362">
    <property type="protein sequence ID" value="GLJ58368.1"/>
    <property type="molecule type" value="Genomic_DNA"/>
</dbReference>
<dbReference type="FunFam" id="3.80.10.10:FF:000383">
    <property type="entry name" value="Leucine-rich repeat receptor protein kinase EMS1"/>
    <property type="match status" value="3"/>
</dbReference>
<dbReference type="SMART" id="SM00220">
    <property type="entry name" value="S_TKc"/>
    <property type="match status" value="1"/>
</dbReference>